<keyword evidence="1" id="KW-1133">Transmembrane helix</keyword>
<protein>
    <submittedName>
        <fullName evidence="2">Uncharacterized protein</fullName>
    </submittedName>
</protein>
<accession>A0AAI9GRF2</accession>
<dbReference type="RefSeq" id="WP_142448372.1">
    <property type="nucleotide sequence ID" value="NZ_CABGIA010000019.1"/>
</dbReference>
<organism evidence="2">
    <name type="scientific">Klebsiella oxytoca</name>
    <dbReference type="NCBI Taxonomy" id="571"/>
    <lineage>
        <taxon>Bacteria</taxon>
        <taxon>Pseudomonadati</taxon>
        <taxon>Pseudomonadota</taxon>
        <taxon>Gammaproteobacteria</taxon>
        <taxon>Enterobacterales</taxon>
        <taxon>Enterobacteriaceae</taxon>
        <taxon>Klebsiella/Raoultella group</taxon>
        <taxon>Klebsiella</taxon>
    </lineage>
</organism>
<gene>
    <name evidence="2" type="ORF">RYF40_003547</name>
</gene>
<proteinExistence type="predicted"/>
<dbReference type="AlphaFoldDB" id="A0AAI9GRF2"/>
<evidence type="ECO:0000256" key="1">
    <source>
        <dbReference type="SAM" id="Phobius"/>
    </source>
</evidence>
<keyword evidence="1" id="KW-0472">Membrane</keyword>
<comment type="caution">
    <text evidence="2">The sequence shown here is derived from an EMBL/GenBank/DDBJ whole genome shotgun (WGS) entry which is preliminary data.</text>
</comment>
<evidence type="ECO:0000313" key="2">
    <source>
        <dbReference type="EMBL" id="EML7083066.1"/>
    </source>
</evidence>
<sequence>MSYPSFPRFLMQLWWHCIALPSIPAGALLLLWLVAGHPGDNTWLELMGVLGGEILWLLLIIISNMTYTVFQLLSNHDSKRRAVSHVRIVNGAVRIIGEEDNE</sequence>
<dbReference type="EMBL" id="ABNOCX020000006">
    <property type="protein sequence ID" value="EML7083066.1"/>
    <property type="molecule type" value="Genomic_DNA"/>
</dbReference>
<name>A0AAI9GRF2_KLEOX</name>
<feature type="transmembrane region" description="Helical" evidence="1">
    <location>
        <begin position="54"/>
        <end position="73"/>
    </location>
</feature>
<keyword evidence="1" id="KW-0812">Transmembrane</keyword>
<feature type="transmembrane region" description="Helical" evidence="1">
    <location>
        <begin position="12"/>
        <end position="34"/>
    </location>
</feature>
<reference evidence="2" key="1">
    <citation type="submission" date="2024-02" db="EMBL/GenBank/DDBJ databases">
        <authorList>
            <consortium name="Clinical and Environmental Microbiology Branch: Whole genome sequencing antimicrobial resistance pathogens in the healthcare setting"/>
        </authorList>
    </citation>
    <scope>NUCLEOTIDE SEQUENCE</scope>
    <source>
        <strain evidence="2">2023BB-00086</strain>
    </source>
</reference>